<evidence type="ECO:0000256" key="8">
    <source>
        <dbReference type="ARBA" id="ARBA00023136"/>
    </source>
</evidence>
<reference evidence="12 13" key="1">
    <citation type="submission" date="2019-07" db="EMBL/GenBank/DDBJ databases">
        <title>Genomics analysis of Aphanomyces spp. identifies a new class of oomycete effector associated with host adaptation.</title>
        <authorList>
            <person name="Gaulin E."/>
        </authorList>
    </citation>
    <scope>NUCLEOTIDE SEQUENCE [LARGE SCALE GENOMIC DNA]</scope>
    <source>
        <strain evidence="12 13">ATCC 201684</strain>
    </source>
</reference>
<proteinExistence type="inferred from homology"/>
<dbReference type="GO" id="GO:0016787">
    <property type="term" value="F:hydrolase activity"/>
    <property type="evidence" value="ECO:0007669"/>
    <property type="project" value="UniProtKB-KW"/>
</dbReference>
<dbReference type="Pfam" id="PF00149">
    <property type="entry name" value="Metallophos"/>
    <property type="match status" value="1"/>
</dbReference>
<keyword evidence="13" id="KW-1185">Reference proteome</keyword>
<evidence type="ECO:0000256" key="3">
    <source>
        <dbReference type="ARBA" id="ARBA00008895"/>
    </source>
</evidence>
<evidence type="ECO:0000256" key="2">
    <source>
        <dbReference type="ARBA" id="ARBA00004141"/>
    </source>
</evidence>
<keyword evidence="4 10" id="KW-0812">Transmembrane</keyword>
<evidence type="ECO:0000256" key="5">
    <source>
        <dbReference type="ARBA" id="ARBA00022723"/>
    </source>
</evidence>
<organism evidence="12 13">
    <name type="scientific">Aphanomyces euteiches</name>
    <dbReference type="NCBI Taxonomy" id="100861"/>
    <lineage>
        <taxon>Eukaryota</taxon>
        <taxon>Sar</taxon>
        <taxon>Stramenopiles</taxon>
        <taxon>Oomycota</taxon>
        <taxon>Saprolegniomycetes</taxon>
        <taxon>Saprolegniales</taxon>
        <taxon>Verrucalvaceae</taxon>
        <taxon>Aphanomyces</taxon>
    </lineage>
</organism>
<evidence type="ECO:0000256" key="6">
    <source>
        <dbReference type="ARBA" id="ARBA00022801"/>
    </source>
</evidence>
<name>A0A6G0WCM6_9STRA</name>
<evidence type="ECO:0000313" key="13">
    <source>
        <dbReference type="Proteomes" id="UP000481153"/>
    </source>
</evidence>
<keyword evidence="9" id="KW-0464">Manganese</keyword>
<accession>A0A6G0WCM6</accession>
<dbReference type="EMBL" id="VJMJ01000254">
    <property type="protein sequence ID" value="KAF0724953.1"/>
    <property type="molecule type" value="Genomic_DNA"/>
</dbReference>
<evidence type="ECO:0000256" key="4">
    <source>
        <dbReference type="ARBA" id="ARBA00022692"/>
    </source>
</evidence>
<keyword evidence="5" id="KW-0479">Metal-binding</keyword>
<evidence type="ECO:0000256" key="7">
    <source>
        <dbReference type="ARBA" id="ARBA00022989"/>
    </source>
</evidence>
<dbReference type="SUPFAM" id="SSF56300">
    <property type="entry name" value="Metallo-dependent phosphatases"/>
    <property type="match status" value="1"/>
</dbReference>
<protein>
    <recommendedName>
        <fullName evidence="11">Calcineurin-like phosphoesterase domain-containing protein</fullName>
    </recommendedName>
</protein>
<feature type="transmembrane region" description="Helical" evidence="10">
    <location>
        <begin position="235"/>
        <end position="254"/>
    </location>
</feature>
<dbReference type="Proteomes" id="UP000481153">
    <property type="component" value="Unassembled WGS sequence"/>
</dbReference>
<keyword evidence="7 10" id="KW-1133">Transmembrane helix</keyword>
<dbReference type="InterPro" id="IPR033308">
    <property type="entry name" value="PGAP5/Cdc1/Ted1"/>
</dbReference>
<dbReference type="GO" id="GO:0016020">
    <property type="term" value="C:membrane"/>
    <property type="evidence" value="ECO:0007669"/>
    <property type="project" value="UniProtKB-SubCell"/>
</dbReference>
<evidence type="ECO:0000256" key="9">
    <source>
        <dbReference type="ARBA" id="ARBA00023211"/>
    </source>
</evidence>
<dbReference type="PANTHER" id="PTHR13315">
    <property type="entry name" value="METALLO PHOSPHOESTERASE RELATED"/>
    <property type="match status" value="1"/>
</dbReference>
<dbReference type="InterPro" id="IPR029052">
    <property type="entry name" value="Metallo-depent_PP-like"/>
</dbReference>
<evidence type="ECO:0000259" key="11">
    <source>
        <dbReference type="Pfam" id="PF00149"/>
    </source>
</evidence>
<keyword evidence="8 10" id="KW-0472">Membrane</keyword>
<dbReference type="GO" id="GO:0046872">
    <property type="term" value="F:metal ion binding"/>
    <property type="evidence" value="ECO:0007669"/>
    <property type="project" value="UniProtKB-KW"/>
</dbReference>
<gene>
    <name evidence="12" type="ORF">Ae201684_016513</name>
</gene>
<comment type="subcellular location">
    <subcellularLocation>
        <location evidence="2">Membrane</location>
        <topology evidence="2">Multi-pass membrane protein</topology>
    </subcellularLocation>
</comment>
<evidence type="ECO:0000256" key="1">
    <source>
        <dbReference type="ARBA" id="ARBA00001936"/>
    </source>
</evidence>
<feature type="domain" description="Calcineurin-like phosphoesterase" evidence="11">
    <location>
        <begin position="2"/>
        <end position="183"/>
    </location>
</feature>
<dbReference type="PANTHER" id="PTHR13315:SF0">
    <property type="entry name" value="METALLOPHOSPHOESTERASE 1"/>
    <property type="match status" value="1"/>
</dbReference>
<sequence length="266" mass="30415">MGDQLDEGTAVTSDSLHKDYAHRLQRLLNPRDLPIMYLIGNHDAAFGAHMTPELIRRHETAFGPSNRLIEIKGKLYLQLNTMALDKDVQDSYVVQEAMAFLDHVERQRNQTKFPPLILLTHVPLYRQNDVKCGPLRAHETGHITYEAPDFQYSEHHHVLSKSLSDRLLRTIRPHAIFSAHTHAVCSYNHSVSYQKTPIAEYTVPTFAWSMRPDPWYAVVTGHIDICALPTESQHIVSLVMLAIFYIAGLSMWWCRHRGSGDKTKVP</sequence>
<dbReference type="InterPro" id="IPR004843">
    <property type="entry name" value="Calcineurin-like_PHP"/>
</dbReference>
<dbReference type="GO" id="GO:0006506">
    <property type="term" value="P:GPI anchor biosynthetic process"/>
    <property type="evidence" value="ECO:0007669"/>
    <property type="project" value="InterPro"/>
</dbReference>
<dbReference type="AlphaFoldDB" id="A0A6G0WCM6"/>
<keyword evidence="6" id="KW-0378">Hydrolase</keyword>
<comment type="similarity">
    <text evidence="3">Belongs to the metallophosphoesterase superfamily. MPPE1 family.</text>
</comment>
<comment type="caution">
    <text evidence="12">The sequence shown here is derived from an EMBL/GenBank/DDBJ whole genome shotgun (WGS) entry which is preliminary data.</text>
</comment>
<evidence type="ECO:0000313" key="12">
    <source>
        <dbReference type="EMBL" id="KAF0724953.1"/>
    </source>
</evidence>
<comment type="cofactor">
    <cofactor evidence="1">
        <name>Mn(2+)</name>
        <dbReference type="ChEBI" id="CHEBI:29035"/>
    </cofactor>
</comment>
<dbReference type="Gene3D" id="3.60.21.10">
    <property type="match status" value="1"/>
</dbReference>
<evidence type="ECO:0000256" key="10">
    <source>
        <dbReference type="SAM" id="Phobius"/>
    </source>
</evidence>
<dbReference type="VEuPathDB" id="FungiDB:AeMF1_015355"/>